<feature type="region of interest" description="Disordered" evidence="1">
    <location>
        <begin position="53"/>
        <end position="105"/>
    </location>
</feature>
<feature type="compositionally biased region" description="Basic and acidic residues" evidence="1">
    <location>
        <begin position="90"/>
        <end position="99"/>
    </location>
</feature>
<dbReference type="EMBL" id="KL197717">
    <property type="protein sequence ID" value="KDQ58553.1"/>
    <property type="molecule type" value="Genomic_DNA"/>
</dbReference>
<dbReference type="AlphaFoldDB" id="A0A067PUQ3"/>
<accession>A0A067PUQ3</accession>
<name>A0A067PUQ3_9AGAM</name>
<evidence type="ECO:0000313" key="3">
    <source>
        <dbReference type="Proteomes" id="UP000027265"/>
    </source>
</evidence>
<evidence type="ECO:0000313" key="2">
    <source>
        <dbReference type="EMBL" id="KDQ58553.1"/>
    </source>
</evidence>
<dbReference type="HOGENOM" id="CLU_790026_0_0_1"/>
<sequence>MRTTHSQIYPLCKSPWCLSRLRTTCSLWSFVRTGIVEKIWEEELPRETVVNQVKEKEVPTHPSLPPHVDPKSADPGPRVQTAAPLLNGHGQDDSTDHGLSESSSLLSALSEVHPKSISWPPPKSLHHCLSPQLIPHRRPHPPRLLSQDRLLCSRVFPAPQLLITRSRKPYRIARLLGPRLRLRPLFPGAPPREFVRYRSRPQIRDTSTGGRSRINPCHSPIRTKQAQVDVSILADVQPVQDRDQASIDNNTITQSTPKVEAPTLTGSAAISEAKPSEDGSDNGVPILKHLRWKCMLELLHGRSARGKRSQDPERICFGRGLVAFGDLRLQDLMHSGLVVYIGSSWSKDMLQ</sequence>
<proteinExistence type="predicted"/>
<keyword evidence="3" id="KW-1185">Reference proteome</keyword>
<dbReference type="InParanoid" id="A0A067PUQ3"/>
<organism evidence="2 3">
    <name type="scientific">Jaapia argillacea MUCL 33604</name>
    <dbReference type="NCBI Taxonomy" id="933084"/>
    <lineage>
        <taxon>Eukaryota</taxon>
        <taxon>Fungi</taxon>
        <taxon>Dikarya</taxon>
        <taxon>Basidiomycota</taxon>
        <taxon>Agaricomycotina</taxon>
        <taxon>Agaricomycetes</taxon>
        <taxon>Agaricomycetidae</taxon>
        <taxon>Jaapiales</taxon>
        <taxon>Jaapiaceae</taxon>
        <taxon>Jaapia</taxon>
    </lineage>
</organism>
<dbReference type="OrthoDB" id="1748564at2759"/>
<evidence type="ECO:0000256" key="1">
    <source>
        <dbReference type="SAM" id="MobiDB-lite"/>
    </source>
</evidence>
<dbReference type="Proteomes" id="UP000027265">
    <property type="component" value="Unassembled WGS sequence"/>
</dbReference>
<gene>
    <name evidence="2" type="ORF">JAAARDRAFT_671689</name>
</gene>
<protein>
    <submittedName>
        <fullName evidence="2">Uncharacterized protein</fullName>
    </submittedName>
</protein>
<reference evidence="3" key="1">
    <citation type="journal article" date="2014" name="Proc. Natl. Acad. Sci. U.S.A.">
        <title>Extensive sampling of basidiomycete genomes demonstrates inadequacy of the white-rot/brown-rot paradigm for wood decay fungi.</title>
        <authorList>
            <person name="Riley R."/>
            <person name="Salamov A.A."/>
            <person name="Brown D.W."/>
            <person name="Nagy L.G."/>
            <person name="Floudas D."/>
            <person name="Held B.W."/>
            <person name="Levasseur A."/>
            <person name="Lombard V."/>
            <person name="Morin E."/>
            <person name="Otillar R."/>
            <person name="Lindquist E.A."/>
            <person name="Sun H."/>
            <person name="LaButti K.M."/>
            <person name="Schmutz J."/>
            <person name="Jabbour D."/>
            <person name="Luo H."/>
            <person name="Baker S.E."/>
            <person name="Pisabarro A.G."/>
            <person name="Walton J.D."/>
            <person name="Blanchette R.A."/>
            <person name="Henrissat B."/>
            <person name="Martin F."/>
            <person name="Cullen D."/>
            <person name="Hibbett D.S."/>
            <person name="Grigoriev I.V."/>
        </authorList>
    </citation>
    <scope>NUCLEOTIDE SEQUENCE [LARGE SCALE GENOMIC DNA]</scope>
    <source>
        <strain evidence="3">MUCL 33604</strain>
    </source>
</reference>